<comment type="caution">
    <text evidence="1">The sequence shown here is derived from an EMBL/GenBank/DDBJ whole genome shotgun (WGS) entry which is preliminary data.</text>
</comment>
<name>A0A7K0K516_9ACTO</name>
<gene>
    <name evidence="1" type="ORF">FYJ63_10130</name>
</gene>
<accession>A0A7K0K516</accession>
<proteinExistence type="predicted"/>
<dbReference type="RefSeq" id="WP_154546381.1">
    <property type="nucleotide sequence ID" value="NZ_VUMY01000023.1"/>
</dbReference>
<keyword evidence="2" id="KW-1185">Reference proteome</keyword>
<dbReference type="AlphaFoldDB" id="A0A7K0K516"/>
<reference evidence="1 2" key="1">
    <citation type="submission" date="2019-08" db="EMBL/GenBank/DDBJ databases">
        <title>In-depth cultivation of the pig gut microbiome towards novel bacterial diversity and tailored functional studies.</title>
        <authorList>
            <person name="Wylensek D."/>
            <person name="Hitch T.C.A."/>
            <person name="Clavel T."/>
        </authorList>
    </citation>
    <scope>NUCLEOTIDE SEQUENCE [LARGE SCALE GENOMIC DNA]</scope>
    <source>
        <strain evidence="1 2">RF-GAM-744-WT-7</strain>
    </source>
</reference>
<evidence type="ECO:0000313" key="1">
    <source>
        <dbReference type="EMBL" id="MST50573.1"/>
    </source>
</evidence>
<sequence length="85" mass="8985">MGKMRIEFNSAGFQALLSGPEVRADIERRTRAIADAAGENFEAQVKVGMAHGGMRVIGTVAPTSFKGVKEEAEHKVLTSALGAGR</sequence>
<dbReference type="EMBL" id="VUMY01000023">
    <property type="protein sequence ID" value="MST50573.1"/>
    <property type="molecule type" value="Genomic_DNA"/>
</dbReference>
<protein>
    <submittedName>
        <fullName evidence="1">Uncharacterized protein</fullName>
    </submittedName>
</protein>
<organism evidence="1 2">
    <name type="scientific">Mobiluncus porci</name>
    <dbReference type="NCBI Taxonomy" id="2652278"/>
    <lineage>
        <taxon>Bacteria</taxon>
        <taxon>Bacillati</taxon>
        <taxon>Actinomycetota</taxon>
        <taxon>Actinomycetes</taxon>
        <taxon>Actinomycetales</taxon>
        <taxon>Actinomycetaceae</taxon>
        <taxon>Mobiluncus</taxon>
    </lineage>
</organism>
<dbReference type="Proteomes" id="UP000442535">
    <property type="component" value="Unassembled WGS sequence"/>
</dbReference>
<evidence type="ECO:0000313" key="2">
    <source>
        <dbReference type="Proteomes" id="UP000442535"/>
    </source>
</evidence>